<reference evidence="1" key="2">
    <citation type="submission" date="2021-02" db="EMBL/GenBank/DDBJ databases">
        <authorList>
            <person name="Kimball J.A."/>
            <person name="Haas M.W."/>
            <person name="Macchietto M."/>
            <person name="Kono T."/>
            <person name="Duquette J."/>
            <person name="Shao M."/>
        </authorList>
    </citation>
    <scope>NUCLEOTIDE SEQUENCE</scope>
    <source>
        <tissue evidence="1">Fresh leaf tissue</tissue>
    </source>
</reference>
<dbReference type="Proteomes" id="UP000729402">
    <property type="component" value="Unassembled WGS sequence"/>
</dbReference>
<evidence type="ECO:0000313" key="1">
    <source>
        <dbReference type="EMBL" id="KAG8052579.1"/>
    </source>
</evidence>
<gene>
    <name evidence="1" type="ORF">GUJ93_ZPchr0001g31558</name>
</gene>
<comment type="caution">
    <text evidence="1">The sequence shown here is derived from an EMBL/GenBank/DDBJ whole genome shotgun (WGS) entry which is preliminary data.</text>
</comment>
<accession>A0A8J5VRR2</accession>
<proteinExistence type="predicted"/>
<dbReference type="AlphaFoldDB" id="A0A8J5VRR2"/>
<name>A0A8J5VRR2_ZIZPA</name>
<evidence type="ECO:0000313" key="2">
    <source>
        <dbReference type="Proteomes" id="UP000729402"/>
    </source>
</evidence>
<protein>
    <submittedName>
        <fullName evidence="1">Uncharacterized protein</fullName>
    </submittedName>
</protein>
<organism evidence="1 2">
    <name type="scientific">Zizania palustris</name>
    <name type="common">Northern wild rice</name>
    <dbReference type="NCBI Taxonomy" id="103762"/>
    <lineage>
        <taxon>Eukaryota</taxon>
        <taxon>Viridiplantae</taxon>
        <taxon>Streptophyta</taxon>
        <taxon>Embryophyta</taxon>
        <taxon>Tracheophyta</taxon>
        <taxon>Spermatophyta</taxon>
        <taxon>Magnoliopsida</taxon>
        <taxon>Liliopsida</taxon>
        <taxon>Poales</taxon>
        <taxon>Poaceae</taxon>
        <taxon>BOP clade</taxon>
        <taxon>Oryzoideae</taxon>
        <taxon>Oryzeae</taxon>
        <taxon>Zizaniinae</taxon>
        <taxon>Zizania</taxon>
    </lineage>
</organism>
<dbReference type="OrthoDB" id="983884at2759"/>
<keyword evidence="2" id="KW-1185">Reference proteome</keyword>
<dbReference type="EMBL" id="JAAALK010000288">
    <property type="protein sequence ID" value="KAG8052579.1"/>
    <property type="molecule type" value="Genomic_DNA"/>
</dbReference>
<sequence length="116" mass="12224">MGVGMSSGRRRGYGGGGGRPTGMLPLLALQVLLEYGRAGATRPPVTAALIAANALVYLRPGSLDALLPPLSRVAFNPHLIIQHKTCSSSKQRFLLSPASQPNTNNVLLQKTLIPIL</sequence>
<reference evidence="1" key="1">
    <citation type="journal article" date="2021" name="bioRxiv">
        <title>Whole Genome Assembly and Annotation of Northern Wild Rice, Zizania palustris L., Supports a Whole Genome Duplication in the Zizania Genus.</title>
        <authorList>
            <person name="Haas M."/>
            <person name="Kono T."/>
            <person name="Macchietto M."/>
            <person name="Millas R."/>
            <person name="McGilp L."/>
            <person name="Shao M."/>
            <person name="Duquette J."/>
            <person name="Hirsch C.N."/>
            <person name="Kimball J."/>
        </authorList>
    </citation>
    <scope>NUCLEOTIDE SEQUENCE</scope>
    <source>
        <tissue evidence="1">Fresh leaf tissue</tissue>
    </source>
</reference>